<organism evidence="2 3">
    <name type="scientific">Thermoclostridium caenicola</name>
    <dbReference type="NCBI Taxonomy" id="659425"/>
    <lineage>
        <taxon>Bacteria</taxon>
        <taxon>Bacillati</taxon>
        <taxon>Bacillota</taxon>
        <taxon>Clostridia</taxon>
        <taxon>Eubacteriales</taxon>
        <taxon>Oscillospiraceae</taxon>
        <taxon>Thermoclostridium</taxon>
    </lineage>
</organism>
<accession>A0A1M6JCX8</accession>
<dbReference type="GO" id="GO:0004190">
    <property type="term" value="F:aspartic-type endopeptidase activity"/>
    <property type="evidence" value="ECO:0007669"/>
    <property type="project" value="InterPro"/>
</dbReference>
<keyword evidence="1" id="KW-0472">Membrane</keyword>
<dbReference type="Proteomes" id="UP000324781">
    <property type="component" value="Unassembled WGS sequence"/>
</dbReference>
<dbReference type="Pfam" id="PF01252">
    <property type="entry name" value="Peptidase_A8"/>
    <property type="match status" value="1"/>
</dbReference>
<protein>
    <submittedName>
        <fullName evidence="2">Signal peptidase (SPase) II</fullName>
    </submittedName>
</protein>
<feature type="transmembrane region" description="Helical" evidence="1">
    <location>
        <begin position="46"/>
        <end position="62"/>
    </location>
</feature>
<sequence>MGKGADAIFIFFIAGALCSLIDKIFWPGSLDYIYLKGFFTFDLKDVYLTTCEVLLVVLAIKYREAWHQVKLRQEARDFARYVYTNVCREKVQKIPGQGHEYE</sequence>
<keyword evidence="1" id="KW-1133">Transmembrane helix</keyword>
<dbReference type="AlphaFoldDB" id="A0A1M6JCX8"/>
<dbReference type="GO" id="GO:0006508">
    <property type="term" value="P:proteolysis"/>
    <property type="evidence" value="ECO:0007669"/>
    <property type="project" value="InterPro"/>
</dbReference>
<evidence type="ECO:0000313" key="2">
    <source>
        <dbReference type="EMBL" id="SHJ44547.1"/>
    </source>
</evidence>
<feature type="transmembrane region" description="Helical" evidence="1">
    <location>
        <begin position="7"/>
        <end position="26"/>
    </location>
</feature>
<proteinExistence type="predicted"/>
<gene>
    <name evidence="2" type="ORF">SAMN05444373_105516</name>
</gene>
<evidence type="ECO:0000256" key="1">
    <source>
        <dbReference type="SAM" id="Phobius"/>
    </source>
</evidence>
<name>A0A1M6JCX8_9FIRM</name>
<keyword evidence="1" id="KW-0812">Transmembrane</keyword>
<dbReference type="EMBL" id="FQZP01000055">
    <property type="protein sequence ID" value="SHJ44547.1"/>
    <property type="molecule type" value="Genomic_DNA"/>
</dbReference>
<evidence type="ECO:0000313" key="3">
    <source>
        <dbReference type="Proteomes" id="UP000324781"/>
    </source>
</evidence>
<dbReference type="RefSeq" id="WP_149679459.1">
    <property type="nucleotide sequence ID" value="NZ_FQZP01000055.1"/>
</dbReference>
<dbReference type="GO" id="GO:0016020">
    <property type="term" value="C:membrane"/>
    <property type="evidence" value="ECO:0007669"/>
    <property type="project" value="InterPro"/>
</dbReference>
<keyword evidence="3" id="KW-1185">Reference proteome</keyword>
<reference evidence="2 3" key="1">
    <citation type="submission" date="2016-11" db="EMBL/GenBank/DDBJ databases">
        <authorList>
            <person name="Varghese N."/>
            <person name="Submissions S."/>
        </authorList>
    </citation>
    <scope>NUCLEOTIDE SEQUENCE [LARGE SCALE GENOMIC DNA]</scope>
    <source>
        <strain evidence="2 3">DSM 19027</strain>
    </source>
</reference>
<dbReference type="InterPro" id="IPR001872">
    <property type="entry name" value="Peptidase_A8"/>
</dbReference>
<dbReference type="OrthoDB" id="1653128at2"/>